<keyword evidence="3" id="KW-1185">Reference proteome</keyword>
<accession>A0AAV3YLD9</accession>
<reference evidence="2 3" key="1">
    <citation type="journal article" date="2021" name="Elife">
        <title>Chloroplast acquisition without the gene transfer in kleptoplastic sea slugs, Plakobranchus ocellatus.</title>
        <authorList>
            <person name="Maeda T."/>
            <person name="Takahashi S."/>
            <person name="Yoshida T."/>
            <person name="Shimamura S."/>
            <person name="Takaki Y."/>
            <person name="Nagai Y."/>
            <person name="Toyoda A."/>
            <person name="Suzuki Y."/>
            <person name="Arimoto A."/>
            <person name="Ishii H."/>
            <person name="Satoh N."/>
            <person name="Nishiyama T."/>
            <person name="Hasebe M."/>
            <person name="Maruyama T."/>
            <person name="Minagawa J."/>
            <person name="Obokata J."/>
            <person name="Shigenobu S."/>
        </authorList>
    </citation>
    <scope>NUCLEOTIDE SEQUENCE [LARGE SCALE GENOMIC DNA]</scope>
</reference>
<proteinExistence type="predicted"/>
<dbReference type="EMBL" id="BLXT01001085">
    <property type="protein sequence ID" value="GFN83047.1"/>
    <property type="molecule type" value="Genomic_DNA"/>
</dbReference>
<feature type="compositionally biased region" description="Acidic residues" evidence="1">
    <location>
        <begin position="175"/>
        <end position="191"/>
    </location>
</feature>
<protein>
    <submittedName>
        <fullName evidence="2">Uncharacterized protein</fullName>
    </submittedName>
</protein>
<evidence type="ECO:0000313" key="2">
    <source>
        <dbReference type="EMBL" id="GFN83047.1"/>
    </source>
</evidence>
<feature type="compositionally biased region" description="Polar residues" evidence="1">
    <location>
        <begin position="65"/>
        <end position="74"/>
    </location>
</feature>
<organism evidence="2 3">
    <name type="scientific">Plakobranchus ocellatus</name>
    <dbReference type="NCBI Taxonomy" id="259542"/>
    <lineage>
        <taxon>Eukaryota</taxon>
        <taxon>Metazoa</taxon>
        <taxon>Spiralia</taxon>
        <taxon>Lophotrochozoa</taxon>
        <taxon>Mollusca</taxon>
        <taxon>Gastropoda</taxon>
        <taxon>Heterobranchia</taxon>
        <taxon>Euthyneura</taxon>
        <taxon>Panpulmonata</taxon>
        <taxon>Sacoglossa</taxon>
        <taxon>Placobranchoidea</taxon>
        <taxon>Plakobranchidae</taxon>
        <taxon>Plakobranchus</taxon>
    </lineage>
</organism>
<feature type="region of interest" description="Disordered" evidence="1">
    <location>
        <begin position="175"/>
        <end position="198"/>
    </location>
</feature>
<evidence type="ECO:0000313" key="3">
    <source>
        <dbReference type="Proteomes" id="UP000735302"/>
    </source>
</evidence>
<sequence>MGSSCSRFDSLIAVEHEGNGFVPREDHDDPDPLLPQHDHENGDAGPRPQAAPPPALEAVEDNLLDSETSTSKTPDSPEVSAENPNLDTENKTGNDPLSNQKDVASVQEPDEEVPRSNETVSGDDPNADPNASKFLANVEDSESPESYRAFATIDDRQAKIRLGQKEVQLATVQDEDLDEGVEVSEDEEEESFEHGTGQNQALNMSLMEKNHCKECGSYPTVVESNFRAGHWL</sequence>
<feature type="compositionally biased region" description="Polar residues" evidence="1">
    <location>
        <begin position="82"/>
        <end position="102"/>
    </location>
</feature>
<feature type="region of interest" description="Disordered" evidence="1">
    <location>
        <begin position="16"/>
        <end position="145"/>
    </location>
</feature>
<dbReference type="AlphaFoldDB" id="A0AAV3YLD9"/>
<gene>
    <name evidence="2" type="ORF">PoB_000955300</name>
</gene>
<name>A0AAV3YLD9_9GAST</name>
<evidence type="ECO:0000256" key="1">
    <source>
        <dbReference type="SAM" id="MobiDB-lite"/>
    </source>
</evidence>
<comment type="caution">
    <text evidence="2">The sequence shown here is derived from an EMBL/GenBank/DDBJ whole genome shotgun (WGS) entry which is preliminary data.</text>
</comment>
<dbReference type="Proteomes" id="UP000735302">
    <property type="component" value="Unassembled WGS sequence"/>
</dbReference>
<feature type="compositionally biased region" description="Basic and acidic residues" evidence="1">
    <location>
        <begin position="16"/>
        <end position="27"/>
    </location>
</feature>